<dbReference type="InterPro" id="IPR002104">
    <property type="entry name" value="Integrase_catalytic"/>
</dbReference>
<name>A0ABQ3JWI5_9DEIO</name>
<accession>A0ABQ3JWI5</accession>
<protein>
    <recommendedName>
        <fullName evidence="4">Tyr recombinase domain-containing protein</fullName>
    </recommendedName>
</protein>
<dbReference type="EMBL" id="BNAJ01000015">
    <property type="protein sequence ID" value="GHF61075.1"/>
    <property type="molecule type" value="Genomic_DNA"/>
</dbReference>
<keyword evidence="2" id="KW-0233">DNA recombination</keyword>
<feature type="region of interest" description="Disordered" evidence="3">
    <location>
        <begin position="248"/>
        <end position="278"/>
    </location>
</feature>
<reference evidence="6" key="1">
    <citation type="journal article" date="2019" name="Int. J. Syst. Evol. Microbiol.">
        <title>The Global Catalogue of Microorganisms (GCM) 10K type strain sequencing project: providing services to taxonomists for standard genome sequencing and annotation.</title>
        <authorList>
            <consortium name="The Broad Institute Genomics Platform"/>
            <consortium name="The Broad Institute Genome Sequencing Center for Infectious Disease"/>
            <person name="Wu L."/>
            <person name="Ma J."/>
        </authorList>
    </citation>
    <scope>NUCLEOTIDE SEQUENCE [LARGE SCALE GENOMIC DNA]</scope>
    <source>
        <strain evidence="6">CGMCC 1.18437</strain>
    </source>
</reference>
<dbReference type="Pfam" id="PF00589">
    <property type="entry name" value="Phage_integrase"/>
    <property type="match status" value="1"/>
</dbReference>
<dbReference type="SUPFAM" id="SSF56349">
    <property type="entry name" value="DNA breaking-rejoining enzymes"/>
    <property type="match status" value="1"/>
</dbReference>
<evidence type="ECO:0000256" key="1">
    <source>
        <dbReference type="ARBA" id="ARBA00023125"/>
    </source>
</evidence>
<keyword evidence="6" id="KW-1185">Reference proteome</keyword>
<dbReference type="PROSITE" id="PS51898">
    <property type="entry name" value="TYR_RECOMBINASE"/>
    <property type="match status" value="1"/>
</dbReference>
<dbReference type="Proteomes" id="UP000619376">
    <property type="component" value="Unassembled WGS sequence"/>
</dbReference>
<dbReference type="Gene3D" id="1.10.150.130">
    <property type="match status" value="1"/>
</dbReference>
<dbReference type="Gene3D" id="1.10.443.10">
    <property type="entry name" value="Intergrase catalytic core"/>
    <property type="match status" value="1"/>
</dbReference>
<evidence type="ECO:0000313" key="5">
    <source>
        <dbReference type="EMBL" id="GHF61075.1"/>
    </source>
</evidence>
<evidence type="ECO:0000256" key="2">
    <source>
        <dbReference type="ARBA" id="ARBA00023172"/>
    </source>
</evidence>
<dbReference type="InterPro" id="IPR010998">
    <property type="entry name" value="Integrase_recombinase_N"/>
</dbReference>
<sequence length="301" mass="32973">MSYLTPDTGRLLRDPRPLRVPEALEHLSDQALRSHTLGVQTFVPWARDNGVQLLRPGRRDAGRYVAHLQTRPNLGRGRAPTLSAATIAQDVAGARALYRALEWAGAADLQPFSRISVRLDPTASIVKNPPYQDELEDVLKARDDRLAALLLLCAHSGLRIGEALAIRRGDVRGQQLTVHGKGGKRRSVSLGRRVRAALADLSPARPPNGYFDWTYAQVSHLMKDTFAAGHAGKWHGFPRAASSCNRSSLCGPHNGTRRSLAPTSGQPEPLCVDTGARPRRPRPLSTIIVLNGTSQRRQDRL</sequence>
<keyword evidence="1" id="KW-0238">DNA-binding</keyword>
<comment type="caution">
    <text evidence="5">The sequence shown here is derived from an EMBL/GenBank/DDBJ whole genome shotgun (WGS) entry which is preliminary data.</text>
</comment>
<evidence type="ECO:0000259" key="4">
    <source>
        <dbReference type="PROSITE" id="PS51898"/>
    </source>
</evidence>
<proteinExistence type="predicted"/>
<dbReference type="InterPro" id="IPR013762">
    <property type="entry name" value="Integrase-like_cat_sf"/>
</dbReference>
<evidence type="ECO:0000313" key="6">
    <source>
        <dbReference type="Proteomes" id="UP000619376"/>
    </source>
</evidence>
<organism evidence="5 6">
    <name type="scientific">Deinococcus metalli</name>
    <dbReference type="NCBI Taxonomy" id="1141878"/>
    <lineage>
        <taxon>Bacteria</taxon>
        <taxon>Thermotogati</taxon>
        <taxon>Deinococcota</taxon>
        <taxon>Deinococci</taxon>
        <taxon>Deinococcales</taxon>
        <taxon>Deinococcaceae</taxon>
        <taxon>Deinococcus</taxon>
    </lineage>
</organism>
<gene>
    <name evidence="5" type="ORF">GCM10017781_41510</name>
</gene>
<evidence type="ECO:0000256" key="3">
    <source>
        <dbReference type="SAM" id="MobiDB-lite"/>
    </source>
</evidence>
<feature type="domain" description="Tyr recombinase" evidence="4">
    <location>
        <begin position="125"/>
        <end position="301"/>
    </location>
</feature>
<dbReference type="InterPro" id="IPR011010">
    <property type="entry name" value="DNA_brk_join_enz"/>
</dbReference>